<feature type="non-terminal residue" evidence="11">
    <location>
        <position position="387"/>
    </location>
</feature>
<dbReference type="Proteomes" id="UP000654075">
    <property type="component" value="Unassembled WGS sequence"/>
</dbReference>
<dbReference type="Pfam" id="PF19252">
    <property type="entry name" value="HIND"/>
    <property type="match status" value="1"/>
</dbReference>
<feature type="compositionally biased region" description="Basic residues" evidence="9">
    <location>
        <begin position="328"/>
        <end position="340"/>
    </location>
</feature>
<dbReference type="PANTHER" id="PTHR23142">
    <property type="entry name" value="PRE-MRNA-SPLICING FACTOR 38A-RELATED"/>
    <property type="match status" value="1"/>
</dbReference>
<dbReference type="GO" id="GO:0046540">
    <property type="term" value="C:U4/U6 x U5 tri-snRNP complex"/>
    <property type="evidence" value="ECO:0007669"/>
    <property type="project" value="InterPro"/>
</dbReference>
<dbReference type="Proteomes" id="UP000626109">
    <property type="component" value="Unassembled WGS sequence"/>
</dbReference>
<keyword evidence="8" id="KW-0175">Coiled coil</keyword>
<name>A0A813J4I9_POLGL</name>
<feature type="region of interest" description="Disordered" evidence="9">
    <location>
        <begin position="202"/>
        <end position="372"/>
    </location>
</feature>
<keyword evidence="13" id="KW-1185">Reference proteome</keyword>
<feature type="compositionally biased region" description="Basic residues" evidence="9">
    <location>
        <begin position="247"/>
        <end position="264"/>
    </location>
</feature>
<evidence type="ECO:0000256" key="6">
    <source>
        <dbReference type="ARBA" id="ARBA00023242"/>
    </source>
</evidence>
<evidence type="ECO:0000256" key="2">
    <source>
        <dbReference type="ARBA" id="ARBA00006164"/>
    </source>
</evidence>
<keyword evidence="6 7" id="KW-0539">Nucleus</keyword>
<accession>A0A813J4I9</accession>
<evidence type="ECO:0000256" key="5">
    <source>
        <dbReference type="ARBA" id="ARBA00023187"/>
    </source>
</evidence>
<feature type="compositionally biased region" description="Basic and acidic residues" evidence="9">
    <location>
        <begin position="216"/>
        <end position="246"/>
    </location>
</feature>
<dbReference type="GO" id="GO:0000398">
    <property type="term" value="P:mRNA splicing, via spliceosome"/>
    <property type="evidence" value="ECO:0007669"/>
    <property type="project" value="UniProtKB-UniRule"/>
</dbReference>
<evidence type="ECO:0000256" key="7">
    <source>
        <dbReference type="RuleBase" id="RU367025"/>
    </source>
</evidence>
<feature type="compositionally biased region" description="Basic and acidic residues" evidence="9">
    <location>
        <begin position="347"/>
        <end position="367"/>
    </location>
</feature>
<dbReference type="OrthoDB" id="190958at2759"/>
<gene>
    <name evidence="10" type="ORF">PGLA1383_LOCUS24215</name>
    <name evidence="11" type="ORF">PGLA2088_LOCUS15413</name>
</gene>
<evidence type="ECO:0000313" key="12">
    <source>
        <dbReference type="Proteomes" id="UP000626109"/>
    </source>
</evidence>
<keyword evidence="5 7" id="KW-0508">mRNA splicing</keyword>
<evidence type="ECO:0000313" key="11">
    <source>
        <dbReference type="EMBL" id="CAE8663882.1"/>
    </source>
</evidence>
<evidence type="ECO:0000256" key="3">
    <source>
        <dbReference type="ARBA" id="ARBA00022664"/>
    </source>
</evidence>
<feature type="compositionally biased region" description="Low complexity" evidence="9">
    <location>
        <begin position="202"/>
        <end position="214"/>
    </location>
</feature>
<evidence type="ECO:0000256" key="8">
    <source>
        <dbReference type="SAM" id="Coils"/>
    </source>
</evidence>
<evidence type="ECO:0000313" key="10">
    <source>
        <dbReference type="EMBL" id="CAE8606230.1"/>
    </source>
</evidence>
<dbReference type="GO" id="GO:0005681">
    <property type="term" value="C:spliceosomal complex"/>
    <property type="evidence" value="ECO:0007669"/>
    <property type="project" value="UniProtKB-KW"/>
</dbReference>
<organism evidence="11 12">
    <name type="scientific">Polarella glacialis</name>
    <name type="common">Dinoflagellate</name>
    <dbReference type="NCBI Taxonomy" id="89957"/>
    <lineage>
        <taxon>Eukaryota</taxon>
        <taxon>Sar</taxon>
        <taxon>Alveolata</taxon>
        <taxon>Dinophyceae</taxon>
        <taxon>Suessiales</taxon>
        <taxon>Suessiaceae</taxon>
        <taxon>Polarella</taxon>
    </lineage>
</organism>
<evidence type="ECO:0000256" key="1">
    <source>
        <dbReference type="ARBA" id="ARBA00004123"/>
    </source>
</evidence>
<dbReference type="InterPro" id="IPR045347">
    <property type="entry name" value="HIND"/>
</dbReference>
<keyword evidence="4 7" id="KW-0747">Spliceosome</keyword>
<evidence type="ECO:0000256" key="9">
    <source>
        <dbReference type="SAM" id="MobiDB-lite"/>
    </source>
</evidence>
<comment type="subcellular location">
    <subcellularLocation>
        <location evidence="1 7">Nucleus</location>
    </subcellularLocation>
</comment>
<dbReference type="AlphaFoldDB" id="A0A813J4I9"/>
<keyword evidence="3 7" id="KW-0507">mRNA processing</keyword>
<evidence type="ECO:0000256" key="4">
    <source>
        <dbReference type="ARBA" id="ARBA00022728"/>
    </source>
</evidence>
<reference evidence="11" key="1">
    <citation type="submission" date="2021-02" db="EMBL/GenBank/DDBJ databases">
        <authorList>
            <person name="Dougan E. K."/>
            <person name="Rhodes N."/>
            <person name="Thang M."/>
            <person name="Chan C."/>
        </authorList>
    </citation>
    <scope>NUCLEOTIDE SEQUENCE</scope>
</reference>
<comment type="caution">
    <text evidence="11">The sequence shown here is derived from an EMBL/GenBank/DDBJ whole genome shotgun (WGS) entry which is preliminary data.</text>
</comment>
<proteinExistence type="inferred from homology"/>
<protein>
    <recommendedName>
        <fullName evidence="7">Pre-mRNA-splicing factor 38</fullName>
    </recommendedName>
</protein>
<dbReference type="EMBL" id="CAJNNW010019046">
    <property type="protein sequence ID" value="CAE8663882.1"/>
    <property type="molecule type" value="Genomic_DNA"/>
</dbReference>
<comment type="function">
    <text evidence="7">Required for pre-mRNA splicing.</text>
</comment>
<dbReference type="InterPro" id="IPR005037">
    <property type="entry name" value="PRP38"/>
</dbReference>
<dbReference type="OMA" id="HTYWKEQ"/>
<dbReference type="Pfam" id="PF03371">
    <property type="entry name" value="PRP38"/>
    <property type="match status" value="1"/>
</dbReference>
<evidence type="ECO:0000313" key="13">
    <source>
        <dbReference type="Proteomes" id="UP000654075"/>
    </source>
</evidence>
<dbReference type="EMBL" id="CAJNNV010018856">
    <property type="protein sequence ID" value="CAE8606230.1"/>
    <property type="molecule type" value="Genomic_DNA"/>
</dbReference>
<comment type="similarity">
    <text evidence="2 7">Belongs to the PRP38 family.</text>
</comment>
<sequence length="387" mass="45214">DRIIRVKIYNDAYWKEFCFGLTTESVIDRAAELDYVAGTYGGRRRPAKFLCLFLKLLQIQPDEEVVMEYIKQSELKYLRALGCMYLRITGRYNTVLETLEPLFADYRKLRYREMTGKLKIIHMDEFCDWLLREETVCDVTMPQMPKRETLEQAGAIEPYISVLEDDLEDLEDLEKSVQDAKDKKEALDAAVKAEALREAGLAPLPVAATEAAPEAPEPRNEKDRDRNEDRKEERPRSRQREKERERDRRRRSPSRSRSRSRSGRRGREARKGGRRSDSGDSAREKREKSEKRERREAKEARAAQDKKEAWRNQKPTKDKEEKEDKKDKKAKKEFKEKTKKGLFANKAEQDRAEANEKGTNKKGKDGDLSIEETNAMRAELGLKPLKY</sequence>
<feature type="compositionally biased region" description="Basic and acidic residues" evidence="9">
    <location>
        <begin position="265"/>
        <end position="327"/>
    </location>
</feature>
<feature type="coiled-coil region" evidence="8">
    <location>
        <begin position="160"/>
        <end position="190"/>
    </location>
</feature>